<feature type="transmembrane region" description="Helical" evidence="2">
    <location>
        <begin position="176"/>
        <end position="197"/>
    </location>
</feature>
<feature type="transmembrane region" description="Helical" evidence="2">
    <location>
        <begin position="46"/>
        <end position="65"/>
    </location>
</feature>
<sequence length="213" mass="22667">MAVHESPHRGHGFHLPAFRGRRNTGESADPAQSAVSAHSSARTAQGYALAAVRLLTGFVFLWAFLDKTFGLGYATGSDKAWIDGGSPTKGFLGSVAVGPMESTFHSWAGDPWADWLFMLGLLGIGVALIAGVALRFAALAGTVMMALMWIAEWPPAKHLSDGSPSMSTNPFAEYHLIYAVVLIALAAASAGNTLGAGKRWSELPFVRRSPWLR</sequence>
<feature type="region of interest" description="Disordered" evidence="1">
    <location>
        <begin position="1"/>
        <end position="35"/>
    </location>
</feature>
<proteinExistence type="predicted"/>
<keyword evidence="2" id="KW-0472">Membrane</keyword>
<evidence type="ECO:0000313" key="3">
    <source>
        <dbReference type="EMBL" id="MBC9715338.1"/>
    </source>
</evidence>
<organism evidence="3 4">
    <name type="scientific">Streptomyces polyasparticus</name>
    <dbReference type="NCBI Taxonomy" id="2767826"/>
    <lineage>
        <taxon>Bacteria</taxon>
        <taxon>Bacillati</taxon>
        <taxon>Actinomycetota</taxon>
        <taxon>Actinomycetes</taxon>
        <taxon>Kitasatosporales</taxon>
        <taxon>Streptomycetaceae</taxon>
        <taxon>Streptomyces</taxon>
    </lineage>
</organism>
<accession>A0ABR7SIS2</accession>
<comment type="caution">
    <text evidence="3">The sequence shown here is derived from an EMBL/GenBank/DDBJ whole genome shotgun (WGS) entry which is preliminary data.</text>
</comment>
<dbReference type="Proteomes" id="UP000642284">
    <property type="component" value="Unassembled WGS sequence"/>
</dbReference>
<feature type="transmembrane region" description="Helical" evidence="2">
    <location>
        <begin position="112"/>
        <end position="129"/>
    </location>
</feature>
<feature type="transmembrane region" description="Helical" evidence="2">
    <location>
        <begin position="136"/>
        <end position="156"/>
    </location>
</feature>
<evidence type="ECO:0000256" key="1">
    <source>
        <dbReference type="SAM" id="MobiDB-lite"/>
    </source>
</evidence>
<dbReference type="EMBL" id="JACTVJ010000011">
    <property type="protein sequence ID" value="MBC9715338.1"/>
    <property type="molecule type" value="Genomic_DNA"/>
</dbReference>
<keyword evidence="4" id="KW-1185">Reference proteome</keyword>
<gene>
    <name evidence="3" type="ORF">H9Y04_22575</name>
</gene>
<evidence type="ECO:0000256" key="2">
    <source>
        <dbReference type="SAM" id="Phobius"/>
    </source>
</evidence>
<reference evidence="3 4" key="1">
    <citation type="submission" date="2020-08" db="EMBL/GenBank/DDBJ databases">
        <title>Genemic of Streptomyces polyaspartic.</title>
        <authorList>
            <person name="Liu W."/>
        </authorList>
    </citation>
    <scope>NUCLEOTIDE SEQUENCE [LARGE SCALE GENOMIC DNA]</scope>
    <source>
        <strain evidence="3 4">TRM66268-LWL</strain>
    </source>
</reference>
<protein>
    <submittedName>
        <fullName evidence="3">DoxX family protein</fullName>
    </submittedName>
</protein>
<keyword evidence="2" id="KW-0812">Transmembrane</keyword>
<keyword evidence="2" id="KW-1133">Transmembrane helix</keyword>
<dbReference type="RefSeq" id="WP_187815804.1">
    <property type="nucleotide sequence ID" value="NZ_JACTVJ010000011.1"/>
</dbReference>
<evidence type="ECO:0000313" key="4">
    <source>
        <dbReference type="Proteomes" id="UP000642284"/>
    </source>
</evidence>
<name>A0ABR7SIS2_9ACTN</name>